<dbReference type="AlphaFoldDB" id="I0A188"/>
<dbReference type="HOGENOM" id="CLU_2968292_0_0_2"/>
<accession>I0A188</accession>
<keyword evidence="1" id="KW-1133">Transmembrane helix</keyword>
<protein>
    <submittedName>
        <fullName evidence="2">Uncharacterized protein</fullName>
    </submittedName>
</protein>
<evidence type="ECO:0000313" key="2">
    <source>
        <dbReference type="EMBL" id="AFH42745.1"/>
    </source>
</evidence>
<keyword evidence="1" id="KW-0472">Membrane</keyword>
<evidence type="ECO:0000256" key="1">
    <source>
        <dbReference type="SAM" id="Phobius"/>
    </source>
</evidence>
<dbReference type="KEGG" id="ffo:FFONT_0757"/>
<dbReference type="InParanoid" id="I0A188"/>
<feature type="transmembrane region" description="Helical" evidence="1">
    <location>
        <begin position="27"/>
        <end position="49"/>
    </location>
</feature>
<dbReference type="Proteomes" id="UP000007391">
    <property type="component" value="Chromosome"/>
</dbReference>
<gene>
    <name evidence="2" type="ordered locus">FFONT_0757</name>
</gene>
<proteinExistence type="predicted"/>
<sequence length="58" mass="6819">MNAFFQLKYIRMVKEPLQIFSLSRQSFIFSIGSIINKAFAISIFIILIIKAKIYYVKL</sequence>
<keyword evidence="1" id="KW-0812">Transmembrane</keyword>
<reference evidence="2 3" key="2">
    <citation type="journal article" date="2014" name="Extremophiles">
        <title>Analysis of the complete genome of Fervidococcus fontis confirms the distinct phylogenetic position of the order Fervidicoccales and suggests its environmental function.</title>
        <authorList>
            <person name="Lebedinsky A.V."/>
            <person name="Mardanov A.V."/>
            <person name="Kublanov I.V."/>
            <person name="Gumerov V.M."/>
            <person name="Beletsky A.V."/>
            <person name="Perevalova A.A."/>
            <person name="Bidzhieva S.Kh."/>
            <person name="Bonch-Osmolovskaya E.A."/>
            <person name="Skryabin K.G."/>
            <person name="Ravin N.V."/>
        </authorList>
    </citation>
    <scope>NUCLEOTIDE SEQUENCE [LARGE SCALE GENOMIC DNA]</scope>
    <source>
        <strain evidence="3">DSM 19380 / VKM B-2539 / Kam940</strain>
    </source>
</reference>
<dbReference type="EMBL" id="CP003423">
    <property type="protein sequence ID" value="AFH42745.1"/>
    <property type="molecule type" value="Genomic_DNA"/>
</dbReference>
<evidence type="ECO:0000313" key="3">
    <source>
        <dbReference type="Proteomes" id="UP000007391"/>
    </source>
</evidence>
<keyword evidence="3" id="KW-1185">Reference proteome</keyword>
<name>I0A188_FERFK</name>
<organism evidence="2 3">
    <name type="scientific">Fervidicoccus fontis (strain DSM 19380 / JCM 18336 / VKM B-2539 / Kam940)</name>
    <dbReference type="NCBI Taxonomy" id="1163730"/>
    <lineage>
        <taxon>Archaea</taxon>
        <taxon>Thermoproteota</taxon>
        <taxon>Thermoprotei</taxon>
        <taxon>Fervidicoccales</taxon>
        <taxon>Fervidicoccaceae</taxon>
        <taxon>Fervidicoccus</taxon>
    </lineage>
</organism>
<dbReference type="STRING" id="1163730.FFONT_0757"/>
<reference evidence="3" key="1">
    <citation type="submission" date="2012-03" db="EMBL/GenBank/DDBJ databases">
        <title>Fervidicoccus fontis complete genome analysis confirms its distinct phylogenetic position and predicts its environmental function.</title>
        <authorList>
            <person name="Lebedinsky A.V."/>
            <person name="Mardanov A.V."/>
            <person name="Gumerov V.M."/>
            <person name="Beletsky A.V."/>
            <person name="Kublanov I.V."/>
            <person name="Perevalova A.A."/>
            <person name="Bonch-Osmolovskaya E.A."/>
            <person name="Ravin N.V."/>
            <person name="Skryabin K.G."/>
        </authorList>
    </citation>
    <scope>NUCLEOTIDE SEQUENCE [LARGE SCALE GENOMIC DNA]</scope>
    <source>
        <strain evidence="3">DSM 19380 / VKM B-2539 / Kam940</strain>
    </source>
</reference>